<gene>
    <name evidence="1" type="ORF">ABH15_10035</name>
</gene>
<evidence type="ECO:0000313" key="1">
    <source>
        <dbReference type="EMBL" id="RXE56414.1"/>
    </source>
</evidence>
<dbReference type="Proteomes" id="UP000290932">
    <property type="component" value="Unassembled WGS sequence"/>
</dbReference>
<evidence type="ECO:0000313" key="2">
    <source>
        <dbReference type="Proteomes" id="UP000290932"/>
    </source>
</evidence>
<name>A0A498H3A0_9EURY</name>
<dbReference type="RefSeq" id="WP_128694204.1">
    <property type="nucleotide sequence ID" value="NZ_LHQS01000002.1"/>
</dbReference>
<sequence>MTFSDDVEKYAQLSEKRDILKDWLKAIPCPFCGGKILSDGFMAICDRDTCEFHILVNLVFIGSFEGMEKQF</sequence>
<organism evidence="1 2">
    <name type="scientific">Methanoculleus taiwanensis</name>
    <dbReference type="NCBI Taxonomy" id="1550565"/>
    <lineage>
        <taxon>Archaea</taxon>
        <taxon>Methanobacteriati</taxon>
        <taxon>Methanobacteriota</taxon>
        <taxon>Stenosarchaea group</taxon>
        <taxon>Methanomicrobia</taxon>
        <taxon>Methanomicrobiales</taxon>
        <taxon>Methanomicrobiaceae</taxon>
        <taxon>Methanoculleus</taxon>
    </lineage>
</organism>
<comment type="caution">
    <text evidence="1">The sequence shown here is derived from an EMBL/GenBank/DDBJ whole genome shotgun (WGS) entry which is preliminary data.</text>
</comment>
<accession>A0A498H3A0</accession>
<reference evidence="1 2" key="1">
    <citation type="journal article" date="2015" name="Int. J. Syst. Evol. Microbiol.">
        <title>Methanoculleus taiwanensis sp. nov., a methanogen isolated from deep marine sediment at the deformation front area near Taiwan.</title>
        <authorList>
            <person name="Weng C.Y."/>
            <person name="Chen S.C."/>
            <person name="Lai M.C."/>
            <person name="Wu S.Y."/>
            <person name="Lin S."/>
            <person name="Yang T.F."/>
            <person name="Chen P.C."/>
        </authorList>
    </citation>
    <scope>NUCLEOTIDE SEQUENCE [LARGE SCALE GENOMIC DNA]</scope>
    <source>
        <strain evidence="1 2">CYW4</strain>
    </source>
</reference>
<keyword evidence="2" id="KW-1185">Reference proteome</keyword>
<dbReference type="AlphaFoldDB" id="A0A498H3A0"/>
<proteinExistence type="predicted"/>
<dbReference type="EMBL" id="LHQS01000002">
    <property type="protein sequence ID" value="RXE56414.1"/>
    <property type="molecule type" value="Genomic_DNA"/>
</dbReference>
<protein>
    <submittedName>
        <fullName evidence="1">Uncharacterized protein</fullName>
    </submittedName>
</protein>